<dbReference type="InterPro" id="IPR001478">
    <property type="entry name" value="PDZ"/>
</dbReference>
<dbReference type="EMBL" id="JAAWVN010023367">
    <property type="protein sequence ID" value="MBN3293845.1"/>
    <property type="molecule type" value="Genomic_DNA"/>
</dbReference>
<keyword evidence="4" id="KW-1185">Reference proteome</keyword>
<evidence type="ECO:0000259" key="2">
    <source>
        <dbReference type="PROSITE" id="PS50106"/>
    </source>
</evidence>
<feature type="non-terminal residue" evidence="3">
    <location>
        <position position="311"/>
    </location>
</feature>
<dbReference type="Gene3D" id="6.20.370.60">
    <property type="match status" value="1"/>
</dbReference>
<name>A0ABS2Z4H7_POLSE</name>
<feature type="region of interest" description="Disordered" evidence="1">
    <location>
        <begin position="238"/>
        <end position="311"/>
    </location>
</feature>
<organism evidence="3 4">
    <name type="scientific">Polypterus senegalus</name>
    <name type="common">Senegal bichir</name>
    <dbReference type="NCBI Taxonomy" id="55291"/>
    <lineage>
        <taxon>Eukaryota</taxon>
        <taxon>Metazoa</taxon>
        <taxon>Chordata</taxon>
        <taxon>Craniata</taxon>
        <taxon>Vertebrata</taxon>
        <taxon>Euteleostomi</taxon>
        <taxon>Actinopterygii</taxon>
        <taxon>Polypteriformes</taxon>
        <taxon>Polypteridae</taxon>
        <taxon>Polypterus</taxon>
    </lineage>
</organism>
<sequence>MSGIRWASLSGKERLYGGLSSKSGLSSGWSPELSFSPEKEAEEMEHQSEEGPTAKCVGNTAGTEEDTMRRVPPSPVLTEKEKGPPTAMSLKGAHLIPHTPSERSPGRAPLKLHIRVSTLNGSLGVSIAGGKGSPPYKENKEVNGMNFEDVTHYEAVNALKNAGSSIKIVVLRGGPTITENRQTAKPEVEAVGRLREYEPEEDESASWGCPSKYHTEFQLDNGVVGGVCNGDTAGSLMAEDNLTDGSPEASTTSSAAPVVKSTMTIPRIILTHPSTSDEDVEQLTQDPDEDELDDLDGADSPDGPNYFNHAF</sequence>
<dbReference type="Proteomes" id="UP001166052">
    <property type="component" value="Unassembled WGS sequence"/>
</dbReference>
<proteinExistence type="predicted"/>
<dbReference type="SUPFAM" id="SSF50156">
    <property type="entry name" value="PDZ domain-like"/>
    <property type="match status" value="1"/>
</dbReference>
<evidence type="ECO:0000256" key="1">
    <source>
        <dbReference type="SAM" id="MobiDB-lite"/>
    </source>
</evidence>
<gene>
    <name evidence="3" type="primary">Scrib_1</name>
    <name evidence="3" type="ORF">GTO92_0021802</name>
</gene>
<feature type="compositionally biased region" description="Acidic residues" evidence="1">
    <location>
        <begin position="276"/>
        <end position="299"/>
    </location>
</feature>
<accession>A0ABS2Z4H7</accession>
<evidence type="ECO:0000313" key="3">
    <source>
        <dbReference type="EMBL" id="MBN3293845.1"/>
    </source>
</evidence>
<dbReference type="InterPro" id="IPR036034">
    <property type="entry name" value="PDZ_sf"/>
</dbReference>
<reference evidence="3" key="1">
    <citation type="journal article" date="2021" name="Cell">
        <title>Tracing the genetic footprints of vertebrate landing in non-teleost ray-finned fishes.</title>
        <authorList>
            <person name="Bi X."/>
            <person name="Wang K."/>
            <person name="Yang L."/>
            <person name="Pan H."/>
            <person name="Jiang H."/>
            <person name="Wei Q."/>
            <person name="Fang M."/>
            <person name="Yu H."/>
            <person name="Zhu C."/>
            <person name="Cai Y."/>
            <person name="He Y."/>
            <person name="Gan X."/>
            <person name="Zeng H."/>
            <person name="Yu D."/>
            <person name="Zhu Y."/>
            <person name="Jiang H."/>
            <person name="Qiu Q."/>
            <person name="Yang H."/>
            <person name="Zhang Y.E."/>
            <person name="Wang W."/>
            <person name="Zhu M."/>
            <person name="He S."/>
            <person name="Zhang G."/>
        </authorList>
    </citation>
    <scope>NUCLEOTIDE SEQUENCE</scope>
    <source>
        <strain evidence="3">Bchr_001</strain>
    </source>
</reference>
<feature type="non-terminal residue" evidence="3">
    <location>
        <position position="1"/>
    </location>
</feature>
<protein>
    <submittedName>
        <fullName evidence="3">SCRIB protein</fullName>
    </submittedName>
</protein>
<feature type="region of interest" description="Disordered" evidence="1">
    <location>
        <begin position="17"/>
        <end position="107"/>
    </location>
</feature>
<dbReference type="PROSITE" id="PS50106">
    <property type="entry name" value="PDZ"/>
    <property type="match status" value="1"/>
</dbReference>
<evidence type="ECO:0000313" key="4">
    <source>
        <dbReference type="Proteomes" id="UP001166052"/>
    </source>
</evidence>
<comment type="caution">
    <text evidence="3">The sequence shown here is derived from an EMBL/GenBank/DDBJ whole genome shotgun (WGS) entry which is preliminary data.</text>
</comment>
<feature type="compositionally biased region" description="Low complexity" evidence="1">
    <location>
        <begin position="17"/>
        <end position="30"/>
    </location>
</feature>
<feature type="domain" description="PDZ" evidence="2">
    <location>
        <begin position="141"/>
        <end position="174"/>
    </location>
</feature>